<sequence>MFDEMWKRYKFSGCPLVCCFKLYVFLIVCASNCSLDDEAFMHATNVANDDYMYVSQEYETQYDDDNLDVDDEGFVVKGRSGNHTTAEDVLICTAWKKISQDASVGSDQTVNTYWQRIKEYFDERNTSGHFRSSDSLRQRWSTINAECQKWSGCLSNVARMNPSGCGESDLVNIPSSCVLCQIFPLCSTC</sequence>
<reference evidence="1" key="3">
    <citation type="submission" date="2022-01" db="UniProtKB">
        <authorList>
            <consortium name="EnsemblPlants"/>
        </authorList>
    </citation>
    <scope>IDENTIFICATION</scope>
    <source>
        <strain evidence="1">subsp. vulgare</strain>
    </source>
</reference>
<keyword evidence="2" id="KW-1185">Reference proteome</keyword>
<dbReference type="AlphaFoldDB" id="A0A8I6WN12"/>
<name>A0A8I6WN12_HORVV</name>
<dbReference type="Gramene" id="HORVU.MOREX.r3.2HG0104310.1">
    <property type="protein sequence ID" value="HORVU.MOREX.r3.2HG0104310.1.CDS1"/>
    <property type="gene ID" value="HORVU.MOREX.r3.2HG0104310"/>
</dbReference>
<reference evidence="1" key="2">
    <citation type="submission" date="2020-10" db="EMBL/GenBank/DDBJ databases">
        <authorList>
            <person name="Scholz U."/>
            <person name="Mascher M."/>
            <person name="Fiebig A."/>
        </authorList>
    </citation>
    <scope>NUCLEOTIDE SEQUENCE [LARGE SCALE GENOMIC DNA]</scope>
    <source>
        <strain evidence="1">cv. Morex</strain>
    </source>
</reference>
<dbReference type="PANTHER" id="PTHR45125">
    <property type="entry name" value="F21J9.4-RELATED"/>
    <property type="match status" value="1"/>
</dbReference>
<evidence type="ECO:0000313" key="1">
    <source>
        <dbReference type="EnsemblPlants" id="HORVU.MOREX.r3.2HG0104310.1.CDS1"/>
    </source>
</evidence>
<reference evidence="2" key="1">
    <citation type="journal article" date="2012" name="Nature">
        <title>A physical, genetic and functional sequence assembly of the barley genome.</title>
        <authorList>
            <consortium name="The International Barley Genome Sequencing Consortium"/>
            <person name="Mayer K.F."/>
            <person name="Waugh R."/>
            <person name="Brown J.W."/>
            <person name="Schulman A."/>
            <person name="Langridge P."/>
            <person name="Platzer M."/>
            <person name="Fincher G.B."/>
            <person name="Muehlbauer G.J."/>
            <person name="Sato K."/>
            <person name="Close T.J."/>
            <person name="Wise R.P."/>
            <person name="Stein N."/>
        </authorList>
    </citation>
    <scope>NUCLEOTIDE SEQUENCE [LARGE SCALE GENOMIC DNA]</scope>
    <source>
        <strain evidence="2">cv. Morex</strain>
    </source>
</reference>
<dbReference type="PANTHER" id="PTHR45125:SF50">
    <property type="entry name" value="MYB-LIKE DOMAIN-CONTAINING PROTEIN"/>
    <property type="match status" value="1"/>
</dbReference>
<evidence type="ECO:0000313" key="2">
    <source>
        <dbReference type="Proteomes" id="UP000011116"/>
    </source>
</evidence>
<proteinExistence type="predicted"/>
<dbReference type="Proteomes" id="UP000011116">
    <property type="component" value="Chromosome 2H"/>
</dbReference>
<dbReference type="EnsemblPlants" id="HORVU.MOREX.r3.2HG0104310.1">
    <property type="protein sequence ID" value="HORVU.MOREX.r3.2HG0104310.1.CDS1"/>
    <property type="gene ID" value="HORVU.MOREX.r3.2HG0104310"/>
</dbReference>
<accession>A0A8I6WN12</accession>
<protein>
    <submittedName>
        <fullName evidence="1">Uncharacterized protein</fullName>
    </submittedName>
</protein>
<organism evidence="1 2">
    <name type="scientific">Hordeum vulgare subsp. vulgare</name>
    <name type="common">Domesticated barley</name>
    <dbReference type="NCBI Taxonomy" id="112509"/>
    <lineage>
        <taxon>Eukaryota</taxon>
        <taxon>Viridiplantae</taxon>
        <taxon>Streptophyta</taxon>
        <taxon>Embryophyta</taxon>
        <taxon>Tracheophyta</taxon>
        <taxon>Spermatophyta</taxon>
        <taxon>Magnoliopsida</taxon>
        <taxon>Liliopsida</taxon>
        <taxon>Poales</taxon>
        <taxon>Poaceae</taxon>
        <taxon>BOP clade</taxon>
        <taxon>Pooideae</taxon>
        <taxon>Triticodae</taxon>
        <taxon>Triticeae</taxon>
        <taxon>Hordeinae</taxon>
        <taxon>Hordeum</taxon>
    </lineage>
</organism>